<keyword evidence="1" id="KW-0472">Membrane</keyword>
<feature type="transmembrane region" description="Helical" evidence="1">
    <location>
        <begin position="47"/>
        <end position="72"/>
    </location>
</feature>
<feature type="transmembrane region" description="Helical" evidence="1">
    <location>
        <begin position="25"/>
        <end position="41"/>
    </location>
</feature>
<protein>
    <recommendedName>
        <fullName evidence="4">DUF202 domain-containing protein</fullName>
    </recommendedName>
</protein>
<dbReference type="Proteomes" id="UP000315344">
    <property type="component" value="Unassembled WGS sequence"/>
</dbReference>
<dbReference type="AlphaFoldDB" id="A0A533HZJ2"/>
<keyword evidence="1" id="KW-1133">Transmembrane helix</keyword>
<evidence type="ECO:0000313" key="2">
    <source>
        <dbReference type="EMBL" id="TKW63905.1"/>
    </source>
</evidence>
<evidence type="ECO:0000256" key="1">
    <source>
        <dbReference type="SAM" id="Phobius"/>
    </source>
</evidence>
<accession>A0A533HZJ2</accession>
<dbReference type="EMBL" id="VAFL01000027">
    <property type="protein sequence ID" value="TKW63905.1"/>
    <property type="molecule type" value="Genomic_DNA"/>
</dbReference>
<sequence>MPLWLDLLRTPMAAPETAELRRLRLCWQVLCLALAGTLFLFEDLQTLAPGLATPLAACLLIATLLQTGLYWTRKNRADAALMSPNEGEAK</sequence>
<organism evidence="2 3">
    <name type="scientific">Paracoccus denitrificans</name>
    <dbReference type="NCBI Taxonomy" id="266"/>
    <lineage>
        <taxon>Bacteria</taxon>
        <taxon>Pseudomonadati</taxon>
        <taxon>Pseudomonadota</taxon>
        <taxon>Alphaproteobacteria</taxon>
        <taxon>Rhodobacterales</taxon>
        <taxon>Paracoccaceae</taxon>
        <taxon>Paracoccus</taxon>
    </lineage>
</organism>
<gene>
    <name evidence="2" type="ORF">DI616_18995</name>
</gene>
<proteinExistence type="predicted"/>
<evidence type="ECO:0000313" key="3">
    <source>
        <dbReference type="Proteomes" id="UP000315344"/>
    </source>
</evidence>
<name>A0A533HZJ2_PARDE</name>
<comment type="caution">
    <text evidence="2">The sequence shown here is derived from an EMBL/GenBank/DDBJ whole genome shotgun (WGS) entry which is preliminary data.</text>
</comment>
<evidence type="ECO:0008006" key="4">
    <source>
        <dbReference type="Google" id="ProtNLM"/>
    </source>
</evidence>
<reference evidence="2 3" key="1">
    <citation type="journal article" date="2017" name="Nat. Commun.">
        <title>In situ click chemistry generation of cyclooxygenase-2 inhibitors.</title>
        <authorList>
            <person name="Bhardwaj A."/>
            <person name="Kaur J."/>
            <person name="Wuest M."/>
            <person name="Wuest F."/>
        </authorList>
    </citation>
    <scope>NUCLEOTIDE SEQUENCE [LARGE SCALE GENOMIC DNA]</scope>
    <source>
        <strain evidence="2">S2_012_000_R3_94</strain>
    </source>
</reference>
<keyword evidence="1" id="KW-0812">Transmembrane</keyword>